<reference evidence="1 2" key="1">
    <citation type="submission" date="2022-01" db="EMBL/GenBank/DDBJ databases">
        <authorList>
            <person name="Xiong W."/>
            <person name="Schranz E."/>
        </authorList>
    </citation>
    <scope>NUCLEOTIDE SEQUENCE [LARGE SCALE GENOMIC DNA]</scope>
</reference>
<gene>
    <name evidence="1" type="ORF">LVIROSA_LOCUS19654</name>
</gene>
<dbReference type="EMBL" id="CAKMRJ010003334">
    <property type="protein sequence ID" value="CAH1433044.1"/>
    <property type="molecule type" value="Genomic_DNA"/>
</dbReference>
<sequence length="75" mass="8692">MDFSFCIQNEIRFHIRNSQIEMILGIKKKTLNVHKYWGCDANGDNSCIRLTDSPLEANAKIQSNLDHNSPTRNRE</sequence>
<organism evidence="1 2">
    <name type="scientific">Lactuca virosa</name>
    <dbReference type="NCBI Taxonomy" id="75947"/>
    <lineage>
        <taxon>Eukaryota</taxon>
        <taxon>Viridiplantae</taxon>
        <taxon>Streptophyta</taxon>
        <taxon>Embryophyta</taxon>
        <taxon>Tracheophyta</taxon>
        <taxon>Spermatophyta</taxon>
        <taxon>Magnoliopsida</taxon>
        <taxon>eudicotyledons</taxon>
        <taxon>Gunneridae</taxon>
        <taxon>Pentapetalae</taxon>
        <taxon>asterids</taxon>
        <taxon>campanulids</taxon>
        <taxon>Asterales</taxon>
        <taxon>Asteraceae</taxon>
        <taxon>Cichorioideae</taxon>
        <taxon>Cichorieae</taxon>
        <taxon>Lactucinae</taxon>
        <taxon>Lactuca</taxon>
    </lineage>
</organism>
<dbReference type="AlphaFoldDB" id="A0AAU9MYX8"/>
<protein>
    <submittedName>
        <fullName evidence="1">Uncharacterized protein</fullName>
    </submittedName>
</protein>
<accession>A0AAU9MYX8</accession>
<evidence type="ECO:0000313" key="1">
    <source>
        <dbReference type="EMBL" id="CAH1433044.1"/>
    </source>
</evidence>
<comment type="caution">
    <text evidence="1">The sequence shown here is derived from an EMBL/GenBank/DDBJ whole genome shotgun (WGS) entry which is preliminary data.</text>
</comment>
<dbReference type="Proteomes" id="UP001157418">
    <property type="component" value="Unassembled WGS sequence"/>
</dbReference>
<evidence type="ECO:0000313" key="2">
    <source>
        <dbReference type="Proteomes" id="UP001157418"/>
    </source>
</evidence>
<keyword evidence="2" id="KW-1185">Reference proteome</keyword>
<name>A0AAU9MYX8_9ASTR</name>
<proteinExistence type="predicted"/>